<dbReference type="GeneID" id="81394142"/>
<feature type="region of interest" description="Disordered" evidence="5">
    <location>
        <begin position="556"/>
        <end position="576"/>
    </location>
</feature>
<dbReference type="GO" id="GO:0008270">
    <property type="term" value="F:zinc ion binding"/>
    <property type="evidence" value="ECO:0007669"/>
    <property type="project" value="UniProtKB-KW"/>
</dbReference>
<feature type="region of interest" description="Disordered" evidence="5">
    <location>
        <begin position="186"/>
        <end position="205"/>
    </location>
</feature>
<feature type="region of interest" description="Disordered" evidence="5">
    <location>
        <begin position="926"/>
        <end position="1062"/>
    </location>
</feature>
<accession>A0A9W9FLM8</accession>
<dbReference type="EMBL" id="JAPMSZ010000005">
    <property type="protein sequence ID" value="KAJ5102170.1"/>
    <property type="molecule type" value="Genomic_DNA"/>
</dbReference>
<feature type="compositionally biased region" description="Basic and acidic residues" evidence="5">
    <location>
        <begin position="9"/>
        <end position="20"/>
    </location>
</feature>
<reference evidence="7" key="2">
    <citation type="journal article" date="2023" name="IMA Fungus">
        <title>Comparative genomic study of the Penicillium genus elucidates a diverse pangenome and 15 lateral gene transfer events.</title>
        <authorList>
            <person name="Petersen C."/>
            <person name="Sorensen T."/>
            <person name="Nielsen M.R."/>
            <person name="Sondergaard T.E."/>
            <person name="Sorensen J.L."/>
            <person name="Fitzpatrick D.A."/>
            <person name="Frisvad J.C."/>
            <person name="Nielsen K.L."/>
        </authorList>
    </citation>
    <scope>NUCLEOTIDE SEQUENCE</scope>
    <source>
        <strain evidence="7">IBT 34128</strain>
    </source>
</reference>
<feature type="region of interest" description="Disordered" evidence="5">
    <location>
        <begin position="356"/>
        <end position="418"/>
    </location>
</feature>
<dbReference type="InterPro" id="IPR019786">
    <property type="entry name" value="Zinc_finger_PHD-type_CS"/>
</dbReference>
<dbReference type="Pfam" id="PF00628">
    <property type="entry name" value="PHD"/>
    <property type="match status" value="2"/>
</dbReference>
<dbReference type="InterPro" id="IPR052819">
    <property type="entry name" value="Chromatin_regulatory_protein"/>
</dbReference>
<feature type="compositionally biased region" description="Basic and acidic residues" evidence="5">
    <location>
        <begin position="356"/>
        <end position="365"/>
    </location>
</feature>
<evidence type="ECO:0000256" key="1">
    <source>
        <dbReference type="ARBA" id="ARBA00022723"/>
    </source>
</evidence>
<feature type="domain" description="PHD-type" evidence="6">
    <location>
        <begin position="719"/>
        <end position="772"/>
    </location>
</feature>
<dbReference type="Proteomes" id="UP001141434">
    <property type="component" value="Unassembled WGS sequence"/>
</dbReference>
<dbReference type="PROSITE" id="PS50016">
    <property type="entry name" value="ZF_PHD_2"/>
    <property type="match status" value="2"/>
</dbReference>
<dbReference type="PANTHER" id="PTHR47636:SF1">
    <property type="entry name" value="TRANSCRIPTIONAL REGULATORY PROTEIN RCO1"/>
    <property type="match status" value="1"/>
</dbReference>
<feature type="region of interest" description="Disordered" evidence="5">
    <location>
        <begin position="484"/>
        <end position="544"/>
    </location>
</feature>
<dbReference type="InterPro" id="IPR001965">
    <property type="entry name" value="Znf_PHD"/>
</dbReference>
<dbReference type="PANTHER" id="PTHR47636">
    <property type="entry name" value="TRANSCRIPTIONAL REGULATORY PROTEIN RCO1"/>
    <property type="match status" value="1"/>
</dbReference>
<dbReference type="InterPro" id="IPR019787">
    <property type="entry name" value="Znf_PHD-finger"/>
</dbReference>
<feature type="compositionally biased region" description="Polar residues" evidence="5">
    <location>
        <begin position="61"/>
        <end position="76"/>
    </location>
</feature>
<evidence type="ECO:0000313" key="8">
    <source>
        <dbReference type="Proteomes" id="UP001141434"/>
    </source>
</evidence>
<name>A0A9W9FLM8_9EURO</name>
<evidence type="ECO:0000256" key="3">
    <source>
        <dbReference type="ARBA" id="ARBA00022833"/>
    </source>
</evidence>
<comment type="caution">
    <text evidence="7">The sequence shown here is derived from an EMBL/GenBank/DDBJ whole genome shotgun (WGS) entry which is preliminary data.</text>
</comment>
<dbReference type="Gene3D" id="3.30.40.10">
    <property type="entry name" value="Zinc/RING finger domain, C3HC4 (zinc finger)"/>
    <property type="match status" value="2"/>
</dbReference>
<feature type="compositionally biased region" description="Basic residues" evidence="5">
    <location>
        <begin position="514"/>
        <end position="529"/>
    </location>
</feature>
<feature type="compositionally biased region" description="Low complexity" evidence="5">
    <location>
        <begin position="366"/>
        <end position="375"/>
    </location>
</feature>
<sequence>MGYFTRSRGRLDTPPKEQPKPRKLQKNPRRVQKPATEPVPDLQNDCVRSGPLENALPPSSPRLTSADSAGTDTNPQRAAAETMKPIGQYPSPAEYKTAGLTPPTKNSLLKAKGSLRAEGAVPNPASDTIITPVADEAIVPDVPRTEDDDVVMSGAEAESAADVAQEAVAGEVGVEDVLDTNVTTPASYAVDNPTTHSSTSPSLEVPAHEAVPQLSVTDNQGDAPDAETPVLETQSTVIGAVVDTAASESESATPPDFAAVLDSLPLPMSDTYDVPKLKQVLKIAVNHSLQKGHADAALSIVYFWSDVSNDDFKLSLIENLSRDVLDHNLELALRVILRDSMNDAVKWYETYTAEREQSTLHHDSGSESSLSSAKSVDPEPIGQTGFKTTEIYRDTSGPRVEEAFRNGKSNTAPLKRPKKRCPVNEHAYKRRRDWETDPDLEESLRVKRQNLTEQAAYMLPQSVEHSAVREDEEGQRVKCRLILSVKKNGHKTRDTAPKTADPTSAGPGNNPPSRGRRLNSTRAKSKRTSQRVQSPVRSLSVDTTLSSISTLSNSAYSEKSNKWAAEHEPRRMPNSIEPPENSDNCYECGSGGELLCCDTCPNAFHFKCLNPPMDPKNPPQGEWYCPRCTVRNPFTTLIAHTHHKKKTQFSLPQGIKEHFLGVGEGVVHDTAYPRDQKNQQYYKPVPHLPRLTKPPKTPGPTPEYTNASLLREYDANKNLIWCFKCGKTSGGTHPIITCDYCPCRFHLDCLNPPRANPPNPSVGWMCPNHVTPDDMIATKEVDGQTRVRRVRRTKNMQSIDIDVRLPETSDQTMFDDDWREKRAHLPAGDITMDFISSVKEKRENRTRSFFKNVEKQCLKMAKQMTLDFFARTGNSGITSSNGCPVELVQNISSGLQNVQSGTWSTDQFDAAACLLNLSQTAVPPNAFAEGGWSQTDSSGSKPDEAIGLDSSQTASASPEAGEESAAASFPAKEAGSRPDEGIALESSQHASTSPPHPTIEPTQAPSPVFEFEDSQSEYSDSDILPKAPVYETAVDRERKKRARTESEALATEEEPSRKRRHT</sequence>
<dbReference type="OrthoDB" id="5876363at2759"/>
<proteinExistence type="predicted"/>
<dbReference type="SMART" id="SM00249">
    <property type="entry name" value="PHD"/>
    <property type="match status" value="2"/>
</dbReference>
<keyword evidence="1" id="KW-0479">Metal-binding</keyword>
<dbReference type="InterPro" id="IPR013083">
    <property type="entry name" value="Znf_RING/FYVE/PHD"/>
</dbReference>
<dbReference type="AlphaFoldDB" id="A0A9W9FLM8"/>
<keyword evidence="2 4" id="KW-0863">Zinc-finger</keyword>
<keyword evidence="8" id="KW-1185">Reference proteome</keyword>
<gene>
    <name evidence="7" type="ORF">NUU61_004392</name>
</gene>
<evidence type="ECO:0000256" key="2">
    <source>
        <dbReference type="ARBA" id="ARBA00022771"/>
    </source>
</evidence>
<protein>
    <recommendedName>
        <fullName evidence="6">PHD-type domain-containing protein</fullName>
    </recommendedName>
</protein>
<dbReference type="PROSITE" id="PS01359">
    <property type="entry name" value="ZF_PHD_1"/>
    <property type="match status" value="1"/>
</dbReference>
<dbReference type="GO" id="GO:0032221">
    <property type="term" value="C:Rpd3S complex"/>
    <property type="evidence" value="ECO:0007669"/>
    <property type="project" value="TreeGrafter"/>
</dbReference>
<organism evidence="7 8">
    <name type="scientific">Penicillium alfredii</name>
    <dbReference type="NCBI Taxonomy" id="1506179"/>
    <lineage>
        <taxon>Eukaryota</taxon>
        <taxon>Fungi</taxon>
        <taxon>Dikarya</taxon>
        <taxon>Ascomycota</taxon>
        <taxon>Pezizomycotina</taxon>
        <taxon>Eurotiomycetes</taxon>
        <taxon>Eurotiomycetidae</taxon>
        <taxon>Eurotiales</taxon>
        <taxon>Aspergillaceae</taxon>
        <taxon>Penicillium</taxon>
    </lineage>
</organism>
<dbReference type="GO" id="GO:0006357">
    <property type="term" value="P:regulation of transcription by RNA polymerase II"/>
    <property type="evidence" value="ECO:0007669"/>
    <property type="project" value="TreeGrafter"/>
</dbReference>
<evidence type="ECO:0000256" key="4">
    <source>
        <dbReference type="PROSITE-ProRule" id="PRU00146"/>
    </source>
</evidence>
<dbReference type="SUPFAM" id="SSF57903">
    <property type="entry name" value="FYVE/PHD zinc finger"/>
    <property type="match status" value="2"/>
</dbReference>
<dbReference type="InterPro" id="IPR011011">
    <property type="entry name" value="Znf_FYVE_PHD"/>
</dbReference>
<reference evidence="7" key="1">
    <citation type="submission" date="2022-11" db="EMBL/GenBank/DDBJ databases">
        <authorList>
            <person name="Petersen C."/>
        </authorList>
    </citation>
    <scope>NUCLEOTIDE SEQUENCE</scope>
    <source>
        <strain evidence="7">IBT 34128</strain>
    </source>
</reference>
<feature type="domain" description="PHD-type" evidence="6">
    <location>
        <begin position="582"/>
        <end position="631"/>
    </location>
</feature>
<evidence type="ECO:0000256" key="5">
    <source>
        <dbReference type="SAM" id="MobiDB-lite"/>
    </source>
</evidence>
<dbReference type="CDD" id="cd15532">
    <property type="entry name" value="PHD2_CHD_II"/>
    <property type="match status" value="1"/>
</dbReference>
<feature type="region of interest" description="Disordered" evidence="5">
    <location>
        <begin position="1"/>
        <end position="107"/>
    </location>
</feature>
<dbReference type="RefSeq" id="XP_056513001.1">
    <property type="nucleotide sequence ID" value="XM_056654974.1"/>
</dbReference>
<evidence type="ECO:0000313" key="7">
    <source>
        <dbReference type="EMBL" id="KAJ5102170.1"/>
    </source>
</evidence>
<feature type="compositionally biased region" description="Low complexity" evidence="5">
    <location>
        <begin position="954"/>
        <end position="971"/>
    </location>
</feature>
<keyword evidence="3" id="KW-0862">Zinc</keyword>
<evidence type="ECO:0000259" key="6">
    <source>
        <dbReference type="PROSITE" id="PS50016"/>
    </source>
</evidence>
<feature type="compositionally biased region" description="Basic and acidic residues" evidence="5">
    <location>
        <begin position="559"/>
        <end position="571"/>
    </location>
</feature>
<feature type="compositionally biased region" description="Basic residues" evidence="5">
    <location>
        <begin position="21"/>
        <end position="32"/>
    </location>
</feature>
<feature type="compositionally biased region" description="Polar residues" evidence="5">
    <location>
        <begin position="186"/>
        <end position="202"/>
    </location>
</feature>